<gene>
    <name evidence="2" type="ORF">AABB24_005474</name>
</gene>
<keyword evidence="1" id="KW-0812">Transmembrane</keyword>
<sequence>MSDTNITFDLHILEPSITCSSFITKSFRSEVDPNGINWRSVSNDVKDGYFGEFKKQIQRIVVAAVKLLLGLTRVALFQLENIARDLLLKRVGIQHQPSYICTYIHMVMMESLLLMSVLELFLKYMKRFYRKKWHLNLILINLKHITKLQAEKRREEYTVLDLKQKITTSISFVPHHLYDLQFLNQH</sequence>
<feature type="transmembrane region" description="Helical" evidence="1">
    <location>
        <begin position="99"/>
        <end position="122"/>
    </location>
</feature>
<dbReference type="Proteomes" id="UP001627284">
    <property type="component" value="Unassembled WGS sequence"/>
</dbReference>
<comment type="caution">
    <text evidence="2">The sequence shown here is derived from an EMBL/GenBank/DDBJ whole genome shotgun (WGS) entry which is preliminary data.</text>
</comment>
<dbReference type="EMBL" id="JBJKTR010000003">
    <property type="protein sequence ID" value="KAL3373513.1"/>
    <property type="molecule type" value="Genomic_DNA"/>
</dbReference>
<keyword evidence="1" id="KW-0472">Membrane</keyword>
<proteinExistence type="predicted"/>
<evidence type="ECO:0000313" key="2">
    <source>
        <dbReference type="EMBL" id="KAL3373513.1"/>
    </source>
</evidence>
<keyword evidence="1" id="KW-1133">Transmembrane helix</keyword>
<keyword evidence="3" id="KW-1185">Reference proteome</keyword>
<feature type="transmembrane region" description="Helical" evidence="1">
    <location>
        <begin position="60"/>
        <end position="79"/>
    </location>
</feature>
<protein>
    <submittedName>
        <fullName evidence="2">Uncharacterized protein</fullName>
    </submittedName>
</protein>
<dbReference type="AlphaFoldDB" id="A0ABD2UXD3"/>
<organism evidence="2 3">
    <name type="scientific">Solanum stoloniferum</name>
    <dbReference type="NCBI Taxonomy" id="62892"/>
    <lineage>
        <taxon>Eukaryota</taxon>
        <taxon>Viridiplantae</taxon>
        <taxon>Streptophyta</taxon>
        <taxon>Embryophyta</taxon>
        <taxon>Tracheophyta</taxon>
        <taxon>Spermatophyta</taxon>
        <taxon>Magnoliopsida</taxon>
        <taxon>eudicotyledons</taxon>
        <taxon>Gunneridae</taxon>
        <taxon>Pentapetalae</taxon>
        <taxon>asterids</taxon>
        <taxon>lamiids</taxon>
        <taxon>Solanales</taxon>
        <taxon>Solanaceae</taxon>
        <taxon>Solanoideae</taxon>
        <taxon>Solaneae</taxon>
        <taxon>Solanum</taxon>
    </lineage>
</organism>
<accession>A0ABD2UXD3</accession>
<reference evidence="2 3" key="1">
    <citation type="submission" date="2024-05" db="EMBL/GenBank/DDBJ databases">
        <title>De novo assembly of an allotetraploid wild potato.</title>
        <authorList>
            <person name="Hosaka A.J."/>
        </authorList>
    </citation>
    <scope>NUCLEOTIDE SEQUENCE [LARGE SCALE GENOMIC DNA]</scope>
    <source>
        <tissue evidence="2">Young leaves</tissue>
    </source>
</reference>
<evidence type="ECO:0000256" key="1">
    <source>
        <dbReference type="SAM" id="Phobius"/>
    </source>
</evidence>
<evidence type="ECO:0000313" key="3">
    <source>
        <dbReference type="Proteomes" id="UP001627284"/>
    </source>
</evidence>
<name>A0ABD2UXD3_9SOLN</name>